<dbReference type="Gene3D" id="1.10.238.100">
    <property type="entry name" value="YAP1 redox domain. Chain B"/>
    <property type="match status" value="1"/>
</dbReference>
<keyword evidence="2" id="KW-0539">Nucleus</keyword>
<dbReference type="InterPro" id="IPR023167">
    <property type="entry name" value="Yap1_redox_dom_sf"/>
</dbReference>
<feature type="domain" description="Transcription factor PAP1" evidence="4">
    <location>
        <begin position="162"/>
        <end position="227"/>
    </location>
</feature>
<evidence type="ECO:0000256" key="2">
    <source>
        <dbReference type="ARBA" id="ARBA00023242"/>
    </source>
</evidence>
<dbReference type="PANTHER" id="PTHR40621:SF6">
    <property type="entry name" value="AP-1-LIKE TRANSCRIPTION FACTOR YAP1-RELATED"/>
    <property type="match status" value="1"/>
</dbReference>
<comment type="subcellular location">
    <subcellularLocation>
        <location evidence="1">Nucleus</location>
    </subcellularLocation>
</comment>
<dbReference type="InParanoid" id="A0A1X2HQM0"/>
<dbReference type="GO" id="GO:0090575">
    <property type="term" value="C:RNA polymerase II transcription regulator complex"/>
    <property type="evidence" value="ECO:0007669"/>
    <property type="project" value="TreeGrafter"/>
</dbReference>
<evidence type="ECO:0000256" key="3">
    <source>
        <dbReference type="SAM" id="MobiDB-lite"/>
    </source>
</evidence>
<dbReference type="SUPFAM" id="SSF111430">
    <property type="entry name" value="YAP1 redox domain"/>
    <property type="match status" value="1"/>
</dbReference>
<name>A0A1X2HQM0_SYNRA</name>
<dbReference type="InterPro" id="IPR050936">
    <property type="entry name" value="AP-1-like"/>
</dbReference>
<evidence type="ECO:0000313" key="6">
    <source>
        <dbReference type="Proteomes" id="UP000242180"/>
    </source>
</evidence>
<sequence length="234" mass="26612">MKMKEMEEAHALALQDVQQENRRLRDAMAKLQADMNMMRKKRTGEDEIVDASHSDESTDDDEHKGKNVPKERAVKKIMRVPSSAVACIRDKDGVSFCERLKEEVCSSAYAQLLSEPLFDASGVLNSSVTQRPVPIVTDHVPAEDDGKEKRHDFNWFMEAFADEPLQPAVHHEIKLVSCSQVWARVSEHPQFDKFDLDALCDELKKKAKCSNDGPVLEEDELEEVLRKMEAATMR</sequence>
<accession>A0A1X2HQM0</accession>
<dbReference type="Pfam" id="PF08601">
    <property type="entry name" value="PAP1"/>
    <property type="match status" value="1"/>
</dbReference>
<dbReference type="STRING" id="13706.A0A1X2HQM0"/>
<dbReference type="Proteomes" id="UP000242180">
    <property type="component" value="Unassembled WGS sequence"/>
</dbReference>
<proteinExistence type="predicted"/>
<dbReference type="EMBL" id="MCGN01000002">
    <property type="protein sequence ID" value="ORZ01647.1"/>
    <property type="molecule type" value="Genomic_DNA"/>
</dbReference>
<dbReference type="AlphaFoldDB" id="A0A1X2HQM0"/>
<feature type="region of interest" description="Disordered" evidence="3">
    <location>
        <begin position="37"/>
        <end position="67"/>
    </location>
</feature>
<evidence type="ECO:0000259" key="4">
    <source>
        <dbReference type="Pfam" id="PF08601"/>
    </source>
</evidence>
<dbReference type="PANTHER" id="PTHR40621">
    <property type="entry name" value="TRANSCRIPTION FACTOR KAPC-RELATED"/>
    <property type="match status" value="1"/>
</dbReference>
<gene>
    <name evidence="5" type="ORF">BCR43DRAFT_487263</name>
</gene>
<keyword evidence="6" id="KW-1185">Reference proteome</keyword>
<comment type="caution">
    <text evidence="5">The sequence shown here is derived from an EMBL/GenBank/DDBJ whole genome shotgun (WGS) entry which is preliminary data.</text>
</comment>
<dbReference type="InterPro" id="IPR013910">
    <property type="entry name" value="TF_PAP1"/>
</dbReference>
<feature type="compositionally biased region" description="Basic and acidic residues" evidence="3">
    <location>
        <begin position="50"/>
        <end position="67"/>
    </location>
</feature>
<evidence type="ECO:0000313" key="5">
    <source>
        <dbReference type="EMBL" id="ORZ01647.1"/>
    </source>
</evidence>
<dbReference type="GO" id="GO:0000976">
    <property type="term" value="F:transcription cis-regulatory region binding"/>
    <property type="evidence" value="ECO:0007669"/>
    <property type="project" value="InterPro"/>
</dbReference>
<evidence type="ECO:0000256" key="1">
    <source>
        <dbReference type="ARBA" id="ARBA00004123"/>
    </source>
</evidence>
<organism evidence="5 6">
    <name type="scientific">Syncephalastrum racemosum</name>
    <name type="common">Filamentous fungus</name>
    <dbReference type="NCBI Taxonomy" id="13706"/>
    <lineage>
        <taxon>Eukaryota</taxon>
        <taxon>Fungi</taxon>
        <taxon>Fungi incertae sedis</taxon>
        <taxon>Mucoromycota</taxon>
        <taxon>Mucoromycotina</taxon>
        <taxon>Mucoromycetes</taxon>
        <taxon>Mucorales</taxon>
        <taxon>Syncephalastraceae</taxon>
        <taxon>Syncephalastrum</taxon>
    </lineage>
</organism>
<dbReference type="GO" id="GO:0001228">
    <property type="term" value="F:DNA-binding transcription activator activity, RNA polymerase II-specific"/>
    <property type="evidence" value="ECO:0007669"/>
    <property type="project" value="TreeGrafter"/>
</dbReference>
<reference evidence="5 6" key="1">
    <citation type="submission" date="2016-07" db="EMBL/GenBank/DDBJ databases">
        <title>Pervasive Adenine N6-methylation of Active Genes in Fungi.</title>
        <authorList>
            <consortium name="DOE Joint Genome Institute"/>
            <person name="Mondo S.J."/>
            <person name="Dannebaum R.O."/>
            <person name="Kuo R.C."/>
            <person name="Labutti K."/>
            <person name="Haridas S."/>
            <person name="Kuo A."/>
            <person name="Salamov A."/>
            <person name="Ahrendt S.R."/>
            <person name="Lipzen A."/>
            <person name="Sullivan W."/>
            <person name="Andreopoulos W.B."/>
            <person name="Clum A."/>
            <person name="Lindquist E."/>
            <person name="Daum C."/>
            <person name="Ramamoorthy G.K."/>
            <person name="Gryganskyi A."/>
            <person name="Culley D."/>
            <person name="Magnuson J.K."/>
            <person name="James T.Y."/>
            <person name="O'Malley M.A."/>
            <person name="Stajich J.E."/>
            <person name="Spatafora J.W."/>
            <person name="Visel A."/>
            <person name="Grigoriev I.V."/>
        </authorList>
    </citation>
    <scope>NUCLEOTIDE SEQUENCE [LARGE SCALE GENOMIC DNA]</scope>
    <source>
        <strain evidence="5 6">NRRL 2496</strain>
    </source>
</reference>
<protein>
    <recommendedName>
        <fullName evidence="4">Transcription factor PAP1 domain-containing protein</fullName>
    </recommendedName>
</protein>
<dbReference type="OrthoDB" id="2593073at2759"/>